<dbReference type="EMBL" id="JAXUDK010000005">
    <property type="protein sequence ID" value="MDZ7465919.1"/>
    <property type="molecule type" value="Genomic_DNA"/>
</dbReference>
<name>A0ABU5M135_RAOPL</name>
<proteinExistence type="predicted"/>
<accession>A0ABU5M135</accession>
<gene>
    <name evidence="1" type="ORF">U5E74_09620</name>
</gene>
<organism evidence="1 2">
    <name type="scientific">Raoultella planticola</name>
    <name type="common">Klebsiella planticola</name>
    <dbReference type="NCBI Taxonomy" id="575"/>
    <lineage>
        <taxon>Bacteria</taxon>
        <taxon>Pseudomonadati</taxon>
        <taxon>Pseudomonadota</taxon>
        <taxon>Gammaproteobacteria</taxon>
        <taxon>Enterobacterales</taxon>
        <taxon>Enterobacteriaceae</taxon>
        <taxon>Klebsiella/Raoultella group</taxon>
        <taxon>Raoultella</taxon>
    </lineage>
</organism>
<reference evidence="1 2" key="1">
    <citation type="submission" date="2023-12" db="EMBL/GenBank/DDBJ databases">
        <title>N/s.</title>
        <authorList>
            <person name="Dale J."/>
        </authorList>
    </citation>
    <scope>NUCLEOTIDE SEQUENCE [LARGE SCALE GENOMIC DNA]</scope>
    <source>
        <strain evidence="1 2">2023EL-01226</strain>
    </source>
</reference>
<keyword evidence="2" id="KW-1185">Reference proteome</keyword>
<evidence type="ECO:0000313" key="2">
    <source>
        <dbReference type="Proteomes" id="UP001293169"/>
    </source>
</evidence>
<dbReference type="Proteomes" id="UP001293169">
    <property type="component" value="Unassembled WGS sequence"/>
</dbReference>
<protein>
    <recommendedName>
        <fullName evidence="3">CHAP domain-containing protein</fullName>
    </recommendedName>
</protein>
<evidence type="ECO:0000313" key="1">
    <source>
        <dbReference type="EMBL" id="MDZ7465919.1"/>
    </source>
</evidence>
<comment type="caution">
    <text evidence="1">The sequence shown here is derived from an EMBL/GenBank/DDBJ whole genome shotgun (WGS) entry which is preliminary data.</text>
</comment>
<sequence>MSIVFGEYYKGVQENPLYSNNGPEVDLYLLSVGLNPNDPDAKNKAWCMAFTYWCHWKAGITNLPRTGLVYNFYMGSKNLNKIFTDTSQLQVGDIVMKLNPPHAGIVSRINGPDNIFYISGNTSKQGFSGDCYVDEHQLSLAIFTQYARYW</sequence>
<evidence type="ECO:0008006" key="3">
    <source>
        <dbReference type="Google" id="ProtNLM"/>
    </source>
</evidence>